<name>A0A9P3PMN6_LYOSH</name>
<keyword evidence="2" id="KW-1185">Reference proteome</keyword>
<organism evidence="1 2">
    <name type="scientific">Lyophyllum shimeji</name>
    <name type="common">Hon-shimeji</name>
    <name type="synonym">Tricholoma shimeji</name>
    <dbReference type="NCBI Taxonomy" id="47721"/>
    <lineage>
        <taxon>Eukaryota</taxon>
        <taxon>Fungi</taxon>
        <taxon>Dikarya</taxon>
        <taxon>Basidiomycota</taxon>
        <taxon>Agaricomycotina</taxon>
        <taxon>Agaricomycetes</taxon>
        <taxon>Agaricomycetidae</taxon>
        <taxon>Agaricales</taxon>
        <taxon>Tricholomatineae</taxon>
        <taxon>Lyophyllaceae</taxon>
        <taxon>Lyophyllum</taxon>
    </lineage>
</organism>
<accession>A0A9P3PMN6</accession>
<evidence type="ECO:0000313" key="2">
    <source>
        <dbReference type="Proteomes" id="UP001063166"/>
    </source>
</evidence>
<dbReference type="Proteomes" id="UP001063166">
    <property type="component" value="Unassembled WGS sequence"/>
</dbReference>
<dbReference type="AlphaFoldDB" id="A0A9P3PMN6"/>
<reference evidence="1" key="1">
    <citation type="submission" date="2022-07" db="EMBL/GenBank/DDBJ databases">
        <title>The genome of Lyophyllum shimeji provides insight into the initial evolution of ectomycorrhizal fungal genome.</title>
        <authorList>
            <person name="Kobayashi Y."/>
            <person name="Shibata T."/>
            <person name="Hirakawa H."/>
            <person name="Shigenobu S."/>
            <person name="Nishiyama T."/>
            <person name="Yamada A."/>
            <person name="Hasebe M."/>
            <person name="Kawaguchi M."/>
        </authorList>
    </citation>
    <scope>NUCLEOTIDE SEQUENCE</scope>
    <source>
        <strain evidence="1">AT787</strain>
    </source>
</reference>
<protein>
    <submittedName>
        <fullName evidence="1">Uncharacterized protein</fullName>
    </submittedName>
</protein>
<evidence type="ECO:0000313" key="1">
    <source>
        <dbReference type="EMBL" id="GLB38713.1"/>
    </source>
</evidence>
<comment type="caution">
    <text evidence="1">The sequence shown here is derived from an EMBL/GenBank/DDBJ whole genome shotgun (WGS) entry which is preliminary data.</text>
</comment>
<gene>
    <name evidence="1" type="ORF">LshimejAT787_0505780</name>
</gene>
<dbReference type="EMBL" id="BRPK01000005">
    <property type="protein sequence ID" value="GLB38713.1"/>
    <property type="molecule type" value="Genomic_DNA"/>
</dbReference>
<proteinExistence type="predicted"/>
<sequence>MLEYGEMTHGRCSLRAPHTFEALSDTLRRMMDSMGYTDPVIIPSQRSLTLSLENQQWCAPERYNDIHYFDQLRKVGFQSDIPGGAGRGPT</sequence>